<accession>A0AA36EWQ2</accession>
<proteinExistence type="predicted"/>
<sequence>MKIEKPFEVTQRSNVGKIRRLWPYRTKNSLGTSSYDCVCGVRYTSNVIMSREFG</sequence>
<protein>
    <submittedName>
        <fullName evidence="1">Uncharacterized protein</fullName>
    </submittedName>
</protein>
<gene>
    <name evidence="1" type="ORF">OCTVUL_1B003796</name>
</gene>
<organism evidence="1 2">
    <name type="scientific">Octopus vulgaris</name>
    <name type="common">Common octopus</name>
    <dbReference type="NCBI Taxonomy" id="6645"/>
    <lineage>
        <taxon>Eukaryota</taxon>
        <taxon>Metazoa</taxon>
        <taxon>Spiralia</taxon>
        <taxon>Lophotrochozoa</taxon>
        <taxon>Mollusca</taxon>
        <taxon>Cephalopoda</taxon>
        <taxon>Coleoidea</taxon>
        <taxon>Octopodiformes</taxon>
        <taxon>Octopoda</taxon>
        <taxon>Incirrata</taxon>
        <taxon>Octopodidae</taxon>
        <taxon>Octopus</taxon>
    </lineage>
</organism>
<evidence type="ECO:0000313" key="2">
    <source>
        <dbReference type="Proteomes" id="UP001162480"/>
    </source>
</evidence>
<keyword evidence="2" id="KW-1185">Reference proteome</keyword>
<dbReference type="Proteomes" id="UP001162480">
    <property type="component" value="Chromosome 1"/>
</dbReference>
<evidence type="ECO:0000313" key="1">
    <source>
        <dbReference type="EMBL" id="CAI9716149.1"/>
    </source>
</evidence>
<name>A0AA36EWQ2_OCTVU</name>
<dbReference type="AlphaFoldDB" id="A0AA36EWQ2"/>
<dbReference type="EMBL" id="OX597814">
    <property type="protein sequence ID" value="CAI9716149.1"/>
    <property type="molecule type" value="Genomic_DNA"/>
</dbReference>
<reference evidence="1" key="1">
    <citation type="submission" date="2023-08" db="EMBL/GenBank/DDBJ databases">
        <authorList>
            <person name="Alioto T."/>
            <person name="Alioto T."/>
            <person name="Gomez Garrido J."/>
        </authorList>
    </citation>
    <scope>NUCLEOTIDE SEQUENCE</scope>
</reference>